<gene>
    <name evidence="9" type="ORF">WMW72_22175</name>
</gene>
<evidence type="ECO:0000313" key="10">
    <source>
        <dbReference type="Proteomes" id="UP001469365"/>
    </source>
</evidence>
<feature type="domain" description="EamA" evidence="8">
    <location>
        <begin position="2"/>
        <end position="130"/>
    </location>
</feature>
<comment type="similarity">
    <text evidence="2">Belongs to the EamA transporter family.</text>
</comment>
<feature type="compositionally biased region" description="Polar residues" evidence="6">
    <location>
        <begin position="229"/>
        <end position="257"/>
    </location>
</feature>
<dbReference type="InterPro" id="IPR050638">
    <property type="entry name" value="AA-Vitamin_Transporters"/>
</dbReference>
<feature type="region of interest" description="Disordered" evidence="6">
    <location>
        <begin position="226"/>
        <end position="267"/>
    </location>
</feature>
<proteinExistence type="inferred from homology"/>
<evidence type="ECO:0000256" key="3">
    <source>
        <dbReference type="ARBA" id="ARBA00022692"/>
    </source>
</evidence>
<dbReference type="PANTHER" id="PTHR32322">
    <property type="entry name" value="INNER MEMBRANE TRANSPORTER"/>
    <property type="match status" value="1"/>
</dbReference>
<feature type="transmembrane region" description="Helical" evidence="7">
    <location>
        <begin position="167"/>
        <end position="192"/>
    </location>
</feature>
<dbReference type="SUPFAM" id="SSF103481">
    <property type="entry name" value="Multidrug resistance efflux transporter EmrE"/>
    <property type="match status" value="2"/>
</dbReference>
<accession>A0ABU9DQY9</accession>
<feature type="domain" description="EamA" evidence="8">
    <location>
        <begin position="286"/>
        <end position="360"/>
    </location>
</feature>
<comment type="caution">
    <text evidence="9">The sequence shown here is derived from an EMBL/GenBank/DDBJ whole genome shotgun (WGS) entry which is preliminary data.</text>
</comment>
<dbReference type="Gene3D" id="1.10.3730.20">
    <property type="match status" value="2"/>
</dbReference>
<evidence type="ECO:0000256" key="4">
    <source>
        <dbReference type="ARBA" id="ARBA00022989"/>
    </source>
</evidence>
<keyword evidence="5 7" id="KW-0472">Membrane</keyword>
<keyword evidence="4 7" id="KW-1133">Transmembrane helix</keyword>
<feature type="compositionally biased region" description="Basic and acidic residues" evidence="6">
    <location>
        <begin position="258"/>
        <end position="267"/>
    </location>
</feature>
<reference evidence="9 10" key="1">
    <citation type="submission" date="2024-04" db="EMBL/GenBank/DDBJ databases">
        <title>draft genome sequnece of Paenibacillus filicis.</title>
        <authorList>
            <person name="Kim D.-U."/>
        </authorList>
    </citation>
    <scope>NUCLEOTIDE SEQUENCE [LARGE SCALE GENOMIC DNA]</scope>
    <source>
        <strain evidence="9 10">KACC14197</strain>
    </source>
</reference>
<protein>
    <submittedName>
        <fullName evidence="9">DMT family transporter</fullName>
    </submittedName>
</protein>
<dbReference type="Pfam" id="PF00892">
    <property type="entry name" value="EamA"/>
    <property type="match status" value="2"/>
</dbReference>
<dbReference type="RefSeq" id="WP_341417750.1">
    <property type="nucleotide sequence ID" value="NZ_JBBPCC010000015.1"/>
</dbReference>
<evidence type="ECO:0000256" key="6">
    <source>
        <dbReference type="SAM" id="MobiDB-lite"/>
    </source>
</evidence>
<dbReference type="InterPro" id="IPR037185">
    <property type="entry name" value="EmrE-like"/>
</dbReference>
<name>A0ABU9DQY9_9BACL</name>
<feature type="transmembrane region" description="Helical" evidence="7">
    <location>
        <begin position="144"/>
        <end position="161"/>
    </location>
</feature>
<dbReference type="EMBL" id="JBBPCC010000015">
    <property type="protein sequence ID" value="MEK8130617.1"/>
    <property type="molecule type" value="Genomic_DNA"/>
</dbReference>
<evidence type="ECO:0000256" key="5">
    <source>
        <dbReference type="ARBA" id="ARBA00023136"/>
    </source>
</evidence>
<feature type="transmembrane region" description="Helical" evidence="7">
    <location>
        <begin position="114"/>
        <end position="132"/>
    </location>
</feature>
<dbReference type="InterPro" id="IPR000620">
    <property type="entry name" value="EamA_dom"/>
</dbReference>
<evidence type="ECO:0000259" key="8">
    <source>
        <dbReference type="Pfam" id="PF00892"/>
    </source>
</evidence>
<evidence type="ECO:0000256" key="2">
    <source>
        <dbReference type="ARBA" id="ARBA00007362"/>
    </source>
</evidence>
<feature type="transmembrane region" description="Helical" evidence="7">
    <location>
        <begin position="345"/>
        <end position="363"/>
    </location>
</feature>
<evidence type="ECO:0000256" key="7">
    <source>
        <dbReference type="SAM" id="Phobius"/>
    </source>
</evidence>
<keyword evidence="10" id="KW-1185">Reference proteome</keyword>
<feature type="transmembrane region" description="Helical" evidence="7">
    <location>
        <begin position="317"/>
        <end position="338"/>
    </location>
</feature>
<organism evidence="9 10">
    <name type="scientific">Paenibacillus filicis</name>
    <dbReference type="NCBI Taxonomy" id="669464"/>
    <lineage>
        <taxon>Bacteria</taxon>
        <taxon>Bacillati</taxon>
        <taxon>Bacillota</taxon>
        <taxon>Bacilli</taxon>
        <taxon>Bacillales</taxon>
        <taxon>Paenibacillaceae</taxon>
        <taxon>Paenibacillus</taxon>
    </lineage>
</organism>
<dbReference type="PANTHER" id="PTHR32322:SF2">
    <property type="entry name" value="EAMA DOMAIN-CONTAINING PROTEIN"/>
    <property type="match status" value="1"/>
</dbReference>
<feature type="transmembrane region" description="Helical" evidence="7">
    <location>
        <begin position="289"/>
        <end position="311"/>
    </location>
</feature>
<sequence length="364" mass="39254">MWFMLACASAFSFGLRGILYQWSSKQPLNRNLMLLGVYASGTIITLIGALLQREAWSDGVWIGALMGLFSFISNAAMYKGYAIGKASLIAMFTGLPPVVVVLLAFTVWGERLSYGQLLAFVVIMTGLMLVRYSGDLSLRNLQGAQWGVLTMLFFGLTDFFTKQATLLHAPIFPTLVLMYGTGGLFFGATWLLDLRKAEAAKNNLRLARQESAAAVESQPVRPESAAAVSFSSTSDAGNPTGQEDRQSVSGAVTSPQPEHSRTAGADKESGVLEEALAVKLPRPWTNRRTVLWGMTVGITNASGMMLAMPAFKLGVTGLVSAVVAANVVLVMLYARFVLRESFKRLEAIGMMIGFAGIVLLKLLS</sequence>
<evidence type="ECO:0000313" key="9">
    <source>
        <dbReference type="EMBL" id="MEK8130617.1"/>
    </source>
</evidence>
<feature type="transmembrane region" description="Helical" evidence="7">
    <location>
        <begin position="32"/>
        <end position="53"/>
    </location>
</feature>
<comment type="subcellular location">
    <subcellularLocation>
        <location evidence="1">Endomembrane system</location>
        <topology evidence="1">Multi-pass membrane protein</topology>
    </subcellularLocation>
</comment>
<dbReference type="Proteomes" id="UP001469365">
    <property type="component" value="Unassembled WGS sequence"/>
</dbReference>
<feature type="transmembrane region" description="Helical" evidence="7">
    <location>
        <begin position="59"/>
        <end position="76"/>
    </location>
</feature>
<feature type="transmembrane region" description="Helical" evidence="7">
    <location>
        <begin position="88"/>
        <end position="108"/>
    </location>
</feature>
<evidence type="ECO:0000256" key="1">
    <source>
        <dbReference type="ARBA" id="ARBA00004127"/>
    </source>
</evidence>
<keyword evidence="3 7" id="KW-0812">Transmembrane</keyword>